<evidence type="ECO:0000313" key="2">
    <source>
        <dbReference type="Proteomes" id="UP001162501"/>
    </source>
</evidence>
<organism evidence="1 2">
    <name type="scientific">Rangifer tarandus platyrhynchus</name>
    <name type="common">Svalbard reindeer</name>
    <dbReference type="NCBI Taxonomy" id="3082113"/>
    <lineage>
        <taxon>Eukaryota</taxon>
        <taxon>Metazoa</taxon>
        <taxon>Chordata</taxon>
        <taxon>Craniata</taxon>
        <taxon>Vertebrata</taxon>
        <taxon>Euteleostomi</taxon>
        <taxon>Mammalia</taxon>
        <taxon>Eutheria</taxon>
        <taxon>Laurasiatheria</taxon>
        <taxon>Artiodactyla</taxon>
        <taxon>Ruminantia</taxon>
        <taxon>Pecora</taxon>
        <taxon>Cervidae</taxon>
        <taxon>Odocoileinae</taxon>
        <taxon>Rangifer</taxon>
    </lineage>
</organism>
<accession>A0AC60A9T7</accession>
<evidence type="ECO:0000313" key="1">
    <source>
        <dbReference type="EMBL" id="CAN0563106.1"/>
    </source>
</evidence>
<dbReference type="Proteomes" id="UP001162501">
    <property type="component" value="Chromosome 8"/>
</dbReference>
<gene>
    <name evidence="1" type="ORF">MRATA1EN22A_LOCUS27465</name>
</gene>
<sequence>MTTEPECITGHGIRVALQSISHVRLFVAPWNTGGPQSSCRGDSHRTERKGPGARVPQARAPSLPLTDDKTVVLGVRKENKRRETGVEAPKVLFGLMGSAEQDVCVAVAVFMLRSWSTFRVNELFPAEGSRNWCGWLGTEG</sequence>
<dbReference type="EMBL" id="OX596092">
    <property type="protein sequence ID" value="CAN0563106.1"/>
    <property type="molecule type" value="Genomic_DNA"/>
</dbReference>
<protein>
    <submittedName>
        <fullName evidence="1">Uncharacterized protein</fullName>
    </submittedName>
</protein>
<name>A0AC60A9T7_RANTA</name>
<proteinExistence type="predicted"/>
<reference evidence="1" key="1">
    <citation type="submission" date="2023-05" db="EMBL/GenBank/DDBJ databases">
        <authorList>
            <consortium name="ELIXIR-Norway"/>
        </authorList>
    </citation>
    <scope>NUCLEOTIDE SEQUENCE</scope>
</reference>
<reference evidence="1" key="2">
    <citation type="submission" date="2025-03" db="EMBL/GenBank/DDBJ databases">
        <authorList>
            <consortium name="ELIXIR-Norway"/>
            <consortium name="Elixir Norway"/>
        </authorList>
    </citation>
    <scope>NUCLEOTIDE SEQUENCE</scope>
</reference>